<evidence type="ECO:0000313" key="2">
    <source>
        <dbReference type="Proteomes" id="UP000187455"/>
    </source>
</evidence>
<evidence type="ECO:0000313" key="1">
    <source>
        <dbReference type="EMBL" id="OLY78302.1"/>
    </source>
</evidence>
<dbReference type="AlphaFoldDB" id="A0A1R0GN38"/>
<name>A0A1R0GN38_9FUNG</name>
<dbReference type="EMBL" id="LSSL01006769">
    <property type="protein sequence ID" value="OLY78302.1"/>
    <property type="molecule type" value="Genomic_DNA"/>
</dbReference>
<accession>A0A1R0GN38</accession>
<proteinExistence type="predicted"/>
<gene>
    <name evidence="1" type="ORF">AYI68_g7651</name>
</gene>
<reference evidence="1 2" key="1">
    <citation type="journal article" date="2016" name="Mol. Biol. Evol.">
        <title>Genome-Wide Survey of Gut Fungi (Harpellales) Reveals the First Horizontally Transferred Ubiquitin Gene from a Mosquito Host.</title>
        <authorList>
            <person name="Wang Y."/>
            <person name="White M.M."/>
            <person name="Kvist S."/>
            <person name="Moncalvo J.M."/>
        </authorList>
    </citation>
    <scope>NUCLEOTIDE SEQUENCE [LARGE SCALE GENOMIC DNA]</scope>
    <source>
        <strain evidence="1 2">ALG-7-W6</strain>
    </source>
</reference>
<keyword evidence="2" id="KW-1185">Reference proteome</keyword>
<protein>
    <submittedName>
        <fullName evidence="1">Uncharacterized protein</fullName>
    </submittedName>
</protein>
<dbReference type="Proteomes" id="UP000187455">
    <property type="component" value="Unassembled WGS sequence"/>
</dbReference>
<comment type="caution">
    <text evidence="1">The sequence shown here is derived from an EMBL/GenBank/DDBJ whole genome shotgun (WGS) entry which is preliminary data.</text>
</comment>
<organism evidence="1 2">
    <name type="scientific">Smittium mucronatum</name>
    <dbReference type="NCBI Taxonomy" id="133383"/>
    <lineage>
        <taxon>Eukaryota</taxon>
        <taxon>Fungi</taxon>
        <taxon>Fungi incertae sedis</taxon>
        <taxon>Zoopagomycota</taxon>
        <taxon>Kickxellomycotina</taxon>
        <taxon>Harpellomycetes</taxon>
        <taxon>Harpellales</taxon>
        <taxon>Legeriomycetaceae</taxon>
        <taxon>Smittium</taxon>
    </lineage>
</organism>
<sequence length="115" mass="13128">MQPITDQKLNRKIGVWPHLSGGIAVVSECLSTQHQLCFSHKSPASYSAVFTFKTLRLWQQLAPSLKLFKRLDSMTLRHELIPPRDAFTDYLWQALRNSTPPSPPFPSHHQPTQPP</sequence>